<dbReference type="EMBL" id="JAWDGP010001593">
    <property type="protein sequence ID" value="KAK3790018.1"/>
    <property type="molecule type" value="Genomic_DNA"/>
</dbReference>
<protein>
    <recommendedName>
        <fullName evidence="6">Major facilitator superfamily (MFS) profile domain-containing protein</fullName>
    </recommendedName>
</protein>
<organism evidence="7 8">
    <name type="scientific">Elysia crispata</name>
    <name type="common">lettuce slug</name>
    <dbReference type="NCBI Taxonomy" id="231223"/>
    <lineage>
        <taxon>Eukaryota</taxon>
        <taxon>Metazoa</taxon>
        <taxon>Spiralia</taxon>
        <taxon>Lophotrochozoa</taxon>
        <taxon>Mollusca</taxon>
        <taxon>Gastropoda</taxon>
        <taxon>Heterobranchia</taxon>
        <taxon>Euthyneura</taxon>
        <taxon>Panpulmonata</taxon>
        <taxon>Sacoglossa</taxon>
        <taxon>Placobranchoidea</taxon>
        <taxon>Plakobranchidae</taxon>
        <taxon>Elysia</taxon>
    </lineage>
</organism>
<reference evidence="7" key="1">
    <citation type="journal article" date="2023" name="G3 (Bethesda)">
        <title>A reference genome for the long-term kleptoplast-retaining sea slug Elysia crispata morphotype clarki.</title>
        <authorList>
            <person name="Eastman K.E."/>
            <person name="Pendleton A.L."/>
            <person name="Shaikh M.A."/>
            <person name="Suttiyut T."/>
            <person name="Ogas R."/>
            <person name="Tomko P."/>
            <person name="Gavelis G."/>
            <person name="Widhalm J.R."/>
            <person name="Wisecaver J.H."/>
        </authorList>
    </citation>
    <scope>NUCLEOTIDE SEQUENCE</scope>
    <source>
        <strain evidence="7">ECLA1</strain>
    </source>
</reference>
<dbReference type="Proteomes" id="UP001283361">
    <property type="component" value="Unassembled WGS sequence"/>
</dbReference>
<feature type="transmembrane region" description="Helical" evidence="5">
    <location>
        <begin position="232"/>
        <end position="254"/>
    </location>
</feature>
<proteinExistence type="predicted"/>
<keyword evidence="3 5" id="KW-1133">Transmembrane helix</keyword>
<evidence type="ECO:0000256" key="1">
    <source>
        <dbReference type="ARBA" id="ARBA00004141"/>
    </source>
</evidence>
<dbReference type="Pfam" id="PF00083">
    <property type="entry name" value="Sugar_tr"/>
    <property type="match status" value="1"/>
</dbReference>
<comment type="caution">
    <text evidence="7">The sequence shown here is derived from an EMBL/GenBank/DDBJ whole genome shotgun (WGS) entry which is preliminary data.</text>
</comment>
<keyword evidence="2 5" id="KW-0812">Transmembrane</keyword>
<feature type="transmembrane region" description="Helical" evidence="5">
    <location>
        <begin position="434"/>
        <end position="455"/>
    </location>
</feature>
<evidence type="ECO:0000256" key="5">
    <source>
        <dbReference type="SAM" id="Phobius"/>
    </source>
</evidence>
<feature type="transmembrane region" description="Helical" evidence="5">
    <location>
        <begin position="260"/>
        <end position="279"/>
    </location>
</feature>
<feature type="transmembrane region" description="Helical" evidence="5">
    <location>
        <begin position="203"/>
        <end position="220"/>
    </location>
</feature>
<feature type="transmembrane region" description="Helical" evidence="5">
    <location>
        <begin position="375"/>
        <end position="396"/>
    </location>
</feature>
<dbReference type="InterPro" id="IPR020846">
    <property type="entry name" value="MFS_dom"/>
</dbReference>
<dbReference type="InterPro" id="IPR005828">
    <property type="entry name" value="MFS_sugar_transport-like"/>
</dbReference>
<dbReference type="AlphaFoldDB" id="A0AAE1E238"/>
<dbReference type="SUPFAM" id="SSF103473">
    <property type="entry name" value="MFS general substrate transporter"/>
    <property type="match status" value="1"/>
</dbReference>
<accession>A0AAE1E238</accession>
<keyword evidence="4 5" id="KW-0472">Membrane</keyword>
<evidence type="ECO:0000313" key="7">
    <source>
        <dbReference type="EMBL" id="KAK3790018.1"/>
    </source>
</evidence>
<feature type="transmembrane region" description="Helical" evidence="5">
    <location>
        <begin position="175"/>
        <end position="197"/>
    </location>
</feature>
<feature type="transmembrane region" description="Helical" evidence="5">
    <location>
        <begin position="403"/>
        <end position="422"/>
    </location>
</feature>
<feature type="transmembrane region" description="Helical" evidence="5">
    <location>
        <begin position="493"/>
        <end position="515"/>
    </location>
</feature>
<feature type="domain" description="Major facilitator superfamily (MFS) profile" evidence="6">
    <location>
        <begin position="101"/>
        <end position="520"/>
    </location>
</feature>
<evidence type="ECO:0000259" key="6">
    <source>
        <dbReference type="PROSITE" id="PS50850"/>
    </source>
</evidence>
<dbReference type="InterPro" id="IPR036259">
    <property type="entry name" value="MFS_trans_sf"/>
</dbReference>
<keyword evidence="8" id="KW-1185">Reference proteome</keyword>
<dbReference type="Gene3D" id="1.20.1250.20">
    <property type="entry name" value="MFS general substrate transporter like domains"/>
    <property type="match status" value="1"/>
</dbReference>
<feature type="transmembrane region" description="Helical" evidence="5">
    <location>
        <begin position="20"/>
        <end position="41"/>
    </location>
</feature>
<evidence type="ECO:0000256" key="3">
    <source>
        <dbReference type="ARBA" id="ARBA00022989"/>
    </source>
</evidence>
<evidence type="ECO:0000313" key="8">
    <source>
        <dbReference type="Proteomes" id="UP001283361"/>
    </source>
</evidence>
<dbReference type="CDD" id="cd17317">
    <property type="entry name" value="MFS_SLC22"/>
    <property type="match status" value="1"/>
</dbReference>
<dbReference type="PROSITE" id="PS50850">
    <property type="entry name" value="MFS"/>
    <property type="match status" value="1"/>
</dbReference>
<evidence type="ECO:0000256" key="4">
    <source>
        <dbReference type="ARBA" id="ARBA00023136"/>
    </source>
</evidence>
<dbReference type="GO" id="GO:0022857">
    <property type="term" value="F:transmembrane transporter activity"/>
    <property type="evidence" value="ECO:0007669"/>
    <property type="project" value="InterPro"/>
</dbReference>
<name>A0AAE1E238_9GAST</name>
<dbReference type="GO" id="GO:0016020">
    <property type="term" value="C:membrane"/>
    <property type="evidence" value="ECO:0007669"/>
    <property type="project" value="UniProtKB-SubCell"/>
</dbReference>
<evidence type="ECO:0000256" key="2">
    <source>
        <dbReference type="ARBA" id="ARBA00022692"/>
    </source>
</evidence>
<sequence length="545" mass="60096">MNLDELSILLGQFGPYQRQKYLLMCFFSLLSAFHALNMVFVGAQPRHWCSLAYLNLSGTPLVNISQSEVKQLFLPEAAQCAQYDITGRLAQLEESAYNLSEVMAAGVGNNLTKTACTHGHSYARDKYKSTITSEFDLVCERKHWRSTSKSIFFGGRLVGAFVFGQLSDRFGRRPMFFAGVFTLLVAGTVASLSPSMLVFVPMYFLQGAAHTGAFLVAFTLSTELVGPDYRVVAGFVIQIFYNFGYVILAGLAYFIREWRYLELAITLPALLFGFYWWILPESVPWLLAQGRDQEAEAILQTAAKKNGVNLDPGVLQELKNDPTLRGGDRSYTALDCVRTRLMAVMSVTIWINWLVNSFVFYGIALNSENLSGDPYLNFCLIGGVGIFAEILCIAMVKPLGRRIPLVMSMCLAGLVCIGAAFIQDEDASAMKTLVKVLVVAGKFWITCSYATIYLWSAELFPTVVRNAGMGVASMSARIGGIFAPFVLDLREAWSPLPLLVFGVLSIAAGLSGLSLPDTITRSLPQTLDDVATDRNTRKRVRSKPV</sequence>
<comment type="subcellular location">
    <subcellularLocation>
        <location evidence="1">Membrane</location>
        <topology evidence="1">Multi-pass membrane protein</topology>
    </subcellularLocation>
</comment>
<gene>
    <name evidence="7" type="ORF">RRG08_016331</name>
</gene>
<dbReference type="PANTHER" id="PTHR24064">
    <property type="entry name" value="SOLUTE CARRIER FAMILY 22 MEMBER"/>
    <property type="match status" value="1"/>
</dbReference>
<feature type="transmembrane region" description="Helical" evidence="5">
    <location>
        <begin position="341"/>
        <end position="363"/>
    </location>
</feature>